<dbReference type="Gene3D" id="1.20.1250.20">
    <property type="entry name" value="MFS general substrate transporter like domains"/>
    <property type="match status" value="1"/>
</dbReference>
<dbReference type="AlphaFoldDB" id="A0A2K4Y6M0"/>
<dbReference type="GO" id="GO:0005886">
    <property type="term" value="C:plasma membrane"/>
    <property type="evidence" value="ECO:0007669"/>
    <property type="project" value="UniProtKB-SubCell"/>
</dbReference>
<dbReference type="GO" id="GO:0022857">
    <property type="term" value="F:transmembrane transporter activity"/>
    <property type="evidence" value="ECO:0007669"/>
    <property type="project" value="InterPro"/>
</dbReference>
<feature type="transmembrane region" description="Helical" evidence="5">
    <location>
        <begin position="108"/>
        <end position="127"/>
    </location>
</feature>
<sequence>MGVPLAPAFSAQTNPFWRLLSQGTIHTAGMQLSNGAVVLPFIAAHHGLTWAAAMLFPAYSIGSIAGHSLSPAALQRAGQMRHLLLAVSAAISAALIVCDAVVPWTGVFAAAVFVLVSAGGGVVVAVSRVAYLDLISSKLSEFRRGELLLVKGAIGSVLAVVLTLFVVPMLGHGDTMAYHRGLLWLGAAGLAASGLAALFLGPVRAVSASTRMSFRETYRLGFAVARSEPWFRRYVITSLLFAPVALGTTFYALRTAHQGGGLHVLVIVTSIGLVLGSPLWSRVHRRFGVRGMLVGSALVSALAAALCIVAESCGLWQHIWAYGSVFLLATVATGAVVAAGISWISVLAAEQHRGTLIGFCSTLVAVVSTVLGGALGGIAQKHTTIWPVVVVLILSVIAAVVSLGAPRRAHAA</sequence>
<proteinExistence type="predicted"/>
<evidence type="ECO:0000256" key="5">
    <source>
        <dbReference type="SAM" id="Phobius"/>
    </source>
</evidence>
<dbReference type="OrthoDB" id="4703698at2"/>
<organism evidence="7 8">
    <name type="scientific">Mycobacterium ahvazicum</name>
    <dbReference type="NCBI Taxonomy" id="1964395"/>
    <lineage>
        <taxon>Bacteria</taxon>
        <taxon>Bacillati</taxon>
        <taxon>Actinomycetota</taxon>
        <taxon>Actinomycetes</taxon>
        <taxon>Mycobacteriales</taxon>
        <taxon>Mycobacteriaceae</taxon>
        <taxon>Mycobacterium</taxon>
        <taxon>Mycobacterium simiae complex</taxon>
    </lineage>
</organism>
<evidence type="ECO:0000313" key="8">
    <source>
        <dbReference type="Proteomes" id="UP000236318"/>
    </source>
</evidence>
<feature type="transmembrane region" description="Helical" evidence="5">
    <location>
        <begin position="292"/>
        <end position="319"/>
    </location>
</feature>
<comment type="subcellular location">
    <subcellularLocation>
        <location evidence="1">Cell membrane</location>
        <topology evidence="1">Multi-pass membrane protein</topology>
    </subcellularLocation>
</comment>
<dbReference type="PROSITE" id="PS50850">
    <property type="entry name" value="MFS"/>
    <property type="match status" value="1"/>
</dbReference>
<dbReference type="Proteomes" id="UP000236318">
    <property type="component" value="Unassembled WGS sequence"/>
</dbReference>
<evidence type="ECO:0000313" key="7">
    <source>
        <dbReference type="EMBL" id="SOX52434.1"/>
    </source>
</evidence>
<dbReference type="InterPro" id="IPR036259">
    <property type="entry name" value="MFS_trans_sf"/>
</dbReference>
<evidence type="ECO:0000259" key="6">
    <source>
        <dbReference type="PROSITE" id="PS50850"/>
    </source>
</evidence>
<evidence type="ECO:0000256" key="3">
    <source>
        <dbReference type="ARBA" id="ARBA00022989"/>
    </source>
</evidence>
<dbReference type="Pfam" id="PF07690">
    <property type="entry name" value="MFS_1"/>
    <property type="match status" value="1"/>
</dbReference>
<feature type="transmembrane region" description="Helical" evidence="5">
    <location>
        <begin position="148"/>
        <end position="170"/>
    </location>
</feature>
<feature type="transmembrane region" description="Helical" evidence="5">
    <location>
        <begin position="259"/>
        <end position="280"/>
    </location>
</feature>
<name>A0A2K4Y6M0_9MYCO</name>
<feature type="transmembrane region" description="Helical" evidence="5">
    <location>
        <begin position="385"/>
        <end position="405"/>
    </location>
</feature>
<feature type="transmembrane region" description="Helical" evidence="5">
    <location>
        <begin position="83"/>
        <end position="102"/>
    </location>
</feature>
<keyword evidence="8" id="KW-1185">Reference proteome</keyword>
<reference evidence="7" key="1">
    <citation type="submission" date="2018-01" db="EMBL/GenBank/DDBJ databases">
        <authorList>
            <consortium name="Urmite Genomes"/>
        </authorList>
    </citation>
    <scope>NUCLEOTIDE SEQUENCE [LARGE SCALE GENOMIC DNA]</scope>
    <source>
        <strain evidence="7">AFP003</strain>
    </source>
</reference>
<dbReference type="InterPro" id="IPR011701">
    <property type="entry name" value="MFS"/>
</dbReference>
<keyword evidence="4 5" id="KW-0472">Membrane</keyword>
<feature type="domain" description="Major facilitator superfamily (MFS) profile" evidence="6">
    <location>
        <begin position="182"/>
        <end position="412"/>
    </location>
</feature>
<protein>
    <recommendedName>
        <fullName evidence="6">Major facilitator superfamily (MFS) profile domain-containing protein</fullName>
    </recommendedName>
</protein>
<comment type="caution">
    <text evidence="7">The sequence shown here is derived from an EMBL/GenBank/DDBJ whole genome shotgun (WGS) entry which is preliminary data.</text>
</comment>
<gene>
    <name evidence="7" type="ORF">MAAFP003_1100</name>
</gene>
<keyword evidence="3 5" id="KW-1133">Transmembrane helix</keyword>
<keyword evidence="2 5" id="KW-0812">Transmembrane</keyword>
<dbReference type="EMBL" id="FXEG02000002">
    <property type="protein sequence ID" value="SOX52434.1"/>
    <property type="molecule type" value="Genomic_DNA"/>
</dbReference>
<evidence type="ECO:0000256" key="4">
    <source>
        <dbReference type="ARBA" id="ARBA00023136"/>
    </source>
</evidence>
<feature type="transmembrane region" description="Helical" evidence="5">
    <location>
        <begin position="325"/>
        <end position="349"/>
    </location>
</feature>
<dbReference type="SUPFAM" id="SSF103473">
    <property type="entry name" value="MFS general substrate transporter"/>
    <property type="match status" value="1"/>
</dbReference>
<feature type="transmembrane region" description="Helical" evidence="5">
    <location>
        <begin position="234"/>
        <end position="253"/>
    </location>
</feature>
<feature type="transmembrane region" description="Helical" evidence="5">
    <location>
        <begin position="182"/>
        <end position="203"/>
    </location>
</feature>
<feature type="transmembrane region" description="Helical" evidence="5">
    <location>
        <begin position="37"/>
        <end position="62"/>
    </location>
</feature>
<evidence type="ECO:0000256" key="2">
    <source>
        <dbReference type="ARBA" id="ARBA00022692"/>
    </source>
</evidence>
<evidence type="ECO:0000256" key="1">
    <source>
        <dbReference type="ARBA" id="ARBA00004651"/>
    </source>
</evidence>
<accession>A0A2K4Y6M0</accession>
<dbReference type="InterPro" id="IPR020846">
    <property type="entry name" value="MFS_dom"/>
</dbReference>
<feature type="transmembrane region" description="Helical" evidence="5">
    <location>
        <begin position="356"/>
        <end position="379"/>
    </location>
</feature>